<dbReference type="CDD" id="cd04902">
    <property type="entry name" value="ACT_3PGDH-xct"/>
    <property type="match status" value="1"/>
</dbReference>
<dbReference type="SUPFAM" id="SSF55021">
    <property type="entry name" value="ACT-like"/>
    <property type="match status" value="1"/>
</dbReference>
<dbReference type="PROSITE" id="PS00670">
    <property type="entry name" value="D_2_HYDROXYACID_DH_2"/>
    <property type="match status" value="1"/>
</dbReference>
<feature type="domain" description="ACT" evidence="12">
    <location>
        <begin position="468"/>
        <end position="540"/>
    </location>
</feature>
<evidence type="ECO:0000259" key="12">
    <source>
        <dbReference type="PROSITE" id="PS51671"/>
    </source>
</evidence>
<dbReference type="PANTHER" id="PTHR42789:SF1">
    <property type="entry name" value="D-ISOMER SPECIFIC 2-HYDROXYACID DEHYDROGENASE FAMILY PROTEIN (AFU_ORTHOLOGUE AFUA_6G10090)"/>
    <property type="match status" value="1"/>
</dbReference>
<dbReference type="Gene3D" id="3.40.50.720">
    <property type="entry name" value="NAD(P)-binding Rossmann-like Domain"/>
    <property type="match status" value="2"/>
</dbReference>
<evidence type="ECO:0000256" key="3">
    <source>
        <dbReference type="ARBA" id="ARBA00005854"/>
    </source>
</evidence>
<comment type="pathway">
    <text evidence="2 11">Amino-acid biosynthesis; L-serine biosynthesis; L-serine from 3-phospho-D-glycerate: step 1/3.</text>
</comment>
<dbReference type="AlphaFoldDB" id="A0A859FFP5"/>
<dbReference type="InterPro" id="IPR006236">
    <property type="entry name" value="PGDH"/>
</dbReference>
<dbReference type="CDD" id="cd12173">
    <property type="entry name" value="PGDH_4"/>
    <property type="match status" value="1"/>
</dbReference>
<dbReference type="FunFam" id="3.40.50.720:FF:000021">
    <property type="entry name" value="D-3-phosphoglycerate dehydrogenase"/>
    <property type="match status" value="1"/>
</dbReference>
<dbReference type="InterPro" id="IPR045865">
    <property type="entry name" value="ACT-like_dom_sf"/>
</dbReference>
<evidence type="ECO:0000313" key="14">
    <source>
        <dbReference type="Proteomes" id="UP000318138"/>
    </source>
</evidence>
<dbReference type="GO" id="GO:0006564">
    <property type="term" value="P:L-serine biosynthetic process"/>
    <property type="evidence" value="ECO:0007669"/>
    <property type="project" value="UniProtKB-UniRule"/>
</dbReference>
<organism evidence="13 14">
    <name type="scientific">Paenalkalicoccus suaedae</name>
    <dbReference type="NCBI Taxonomy" id="2592382"/>
    <lineage>
        <taxon>Bacteria</taxon>
        <taxon>Bacillati</taxon>
        <taxon>Bacillota</taxon>
        <taxon>Bacilli</taxon>
        <taxon>Bacillales</taxon>
        <taxon>Bacillaceae</taxon>
        <taxon>Paenalkalicoccus</taxon>
    </lineage>
</organism>
<dbReference type="PANTHER" id="PTHR42789">
    <property type="entry name" value="D-ISOMER SPECIFIC 2-HYDROXYACID DEHYDROGENASE FAMILY PROTEIN (AFU_ORTHOLOGUE AFUA_6G10090)"/>
    <property type="match status" value="1"/>
</dbReference>
<dbReference type="EC" id="1.1.1.95" evidence="11"/>
<evidence type="ECO:0000256" key="11">
    <source>
        <dbReference type="RuleBase" id="RU363003"/>
    </source>
</evidence>
<dbReference type="InterPro" id="IPR006139">
    <property type="entry name" value="D-isomer_2_OHA_DH_cat_dom"/>
</dbReference>
<dbReference type="Proteomes" id="UP000318138">
    <property type="component" value="Chromosome"/>
</dbReference>
<comment type="catalytic activity">
    <reaction evidence="10 11">
        <text>(2R)-3-phosphoglycerate + NAD(+) = 3-phosphooxypyruvate + NADH + H(+)</text>
        <dbReference type="Rhea" id="RHEA:12641"/>
        <dbReference type="ChEBI" id="CHEBI:15378"/>
        <dbReference type="ChEBI" id="CHEBI:18110"/>
        <dbReference type="ChEBI" id="CHEBI:57540"/>
        <dbReference type="ChEBI" id="CHEBI:57945"/>
        <dbReference type="ChEBI" id="CHEBI:58272"/>
        <dbReference type="EC" id="1.1.1.95"/>
    </reaction>
</comment>
<dbReference type="SUPFAM" id="SSF51735">
    <property type="entry name" value="NAD(P)-binding Rossmann-fold domains"/>
    <property type="match status" value="1"/>
</dbReference>
<dbReference type="InterPro" id="IPR045626">
    <property type="entry name" value="PGDH_ASB_dom"/>
</dbReference>
<dbReference type="PROSITE" id="PS51671">
    <property type="entry name" value="ACT"/>
    <property type="match status" value="1"/>
</dbReference>
<sequence length="540" mass="59565">MFTMVQLQQPVRPDQDTFTVLVSDHMSEDGLKPILESSLVSVIRESVDDTTFPLEQVDALLIRSATTVTEELLQKMPNLKIIGRAGVGVDNVDLPAATAHGVVVVNAPDGNTISTAEHTFAMLASLARNIPQANQSMREGKWDRKSYQGAELYGKTLGIVGFGRIGSELASRARAFKMNVVAFDPFLTQQRADKHHVDAVSFEKVLEQSDFITVHTPLTKETKGLLNKENLLKTKKGVFILNCARGGIIDEEALYEVIVEGHVRGAAIDVFAEEPAKNHPLSSLQQVITTPHIAASTSEAQKNVAEQVSKEVLDYLSGNPAPHALNLPYLDQDVYEKFSPFTKLTRTLGETASQLFREPVKHIEITYAGEISHQETGLFNRSLLAGFFRHRIDGYVNEVNATLIAKERDVKLSERHDSESHGYANFVKVIIHGESRTLTIHGTHSQEFGSRITQINEFQLDFKPAKHTLFVQHNDRPGVIGKVGQLLGTHDVNIATMQVGRKQEGGDAIMLLSTDKECQDSVLTAFTSIDEIASVKTIEL</sequence>
<dbReference type="SUPFAM" id="SSF143548">
    <property type="entry name" value="Serine metabolism enzymes domain"/>
    <property type="match status" value="1"/>
</dbReference>
<dbReference type="Gene3D" id="3.30.70.260">
    <property type="match status" value="1"/>
</dbReference>
<dbReference type="UniPathway" id="UPA00135">
    <property type="reaction ID" value="UER00196"/>
</dbReference>
<dbReference type="InterPro" id="IPR036291">
    <property type="entry name" value="NAD(P)-bd_dom_sf"/>
</dbReference>
<dbReference type="InterPro" id="IPR006140">
    <property type="entry name" value="D-isomer_DH_NAD-bd"/>
</dbReference>
<keyword evidence="5 11" id="KW-0028">Amino-acid biosynthesis</keyword>
<dbReference type="InterPro" id="IPR050857">
    <property type="entry name" value="D-2-hydroxyacid_DH"/>
</dbReference>
<dbReference type="InterPro" id="IPR029753">
    <property type="entry name" value="D-isomer_DH_CS"/>
</dbReference>
<dbReference type="Pfam" id="PF02826">
    <property type="entry name" value="2-Hacid_dh_C"/>
    <property type="match status" value="1"/>
</dbReference>
<evidence type="ECO:0000256" key="4">
    <source>
        <dbReference type="ARBA" id="ARBA00021582"/>
    </source>
</evidence>
<dbReference type="PROSITE" id="PS00671">
    <property type="entry name" value="D_2_HYDROXYACID_DH_3"/>
    <property type="match status" value="1"/>
</dbReference>
<comment type="similarity">
    <text evidence="3 11">Belongs to the D-isomer specific 2-hydroxyacid dehydrogenase family.</text>
</comment>
<dbReference type="PROSITE" id="PS00065">
    <property type="entry name" value="D_2_HYDROXYACID_DH_1"/>
    <property type="match status" value="1"/>
</dbReference>
<dbReference type="Pfam" id="PF19304">
    <property type="entry name" value="PGDH_inter"/>
    <property type="match status" value="1"/>
</dbReference>
<comment type="function">
    <text evidence="1">Catalyzes the reversible oxidation of 3-phospho-D-glycerate to 3-phosphonooxypyruvate, the first step of the phosphorylated L-serine biosynthesis pathway. Also catalyzes the reversible oxidation of 2-hydroxyglutarate to 2-oxoglutarate.</text>
</comment>
<reference evidence="14" key="1">
    <citation type="submission" date="2019-07" db="EMBL/GenBank/DDBJ databases">
        <title>Bacillus alkalisoli sp. nov. isolated from saline soil.</title>
        <authorList>
            <person name="Sun J.-Q."/>
            <person name="Xu L."/>
        </authorList>
    </citation>
    <scope>NUCLEOTIDE SEQUENCE [LARGE SCALE GENOMIC DNA]</scope>
    <source>
        <strain evidence="14">M4U3P1</strain>
    </source>
</reference>
<accession>A0A859FFP5</accession>
<dbReference type="NCBIfam" id="TIGR01327">
    <property type="entry name" value="PGDH"/>
    <property type="match status" value="1"/>
</dbReference>
<keyword evidence="6 11" id="KW-0560">Oxidoreductase</keyword>
<protein>
    <recommendedName>
        <fullName evidence="4 11">D-3-phosphoglycerate dehydrogenase</fullName>
        <ecNumber evidence="11">1.1.1.95</ecNumber>
    </recommendedName>
</protein>
<dbReference type="Pfam" id="PF00389">
    <property type="entry name" value="2-Hacid_dh"/>
    <property type="match status" value="1"/>
</dbReference>
<dbReference type="Pfam" id="PF01842">
    <property type="entry name" value="ACT"/>
    <property type="match status" value="1"/>
</dbReference>
<evidence type="ECO:0000256" key="6">
    <source>
        <dbReference type="ARBA" id="ARBA00023002"/>
    </source>
</evidence>
<evidence type="ECO:0000256" key="8">
    <source>
        <dbReference type="ARBA" id="ARBA00023299"/>
    </source>
</evidence>
<proteinExistence type="inferred from homology"/>
<dbReference type="SUPFAM" id="SSF52283">
    <property type="entry name" value="Formate/glycerate dehydrogenase catalytic domain-like"/>
    <property type="match status" value="1"/>
</dbReference>
<dbReference type="FunFam" id="3.30.70.260:FF:000008">
    <property type="entry name" value="D-3-phosphoglycerate dehydrogenase, chloroplastic"/>
    <property type="match status" value="1"/>
</dbReference>
<evidence type="ECO:0000256" key="2">
    <source>
        <dbReference type="ARBA" id="ARBA00005216"/>
    </source>
</evidence>
<dbReference type="Gene3D" id="3.30.1330.90">
    <property type="entry name" value="D-3-phosphoglycerate dehydrogenase, domain 3"/>
    <property type="match status" value="1"/>
</dbReference>
<evidence type="ECO:0000256" key="5">
    <source>
        <dbReference type="ARBA" id="ARBA00022605"/>
    </source>
</evidence>
<keyword evidence="14" id="KW-1185">Reference proteome</keyword>
<keyword evidence="8 11" id="KW-0718">Serine biosynthesis</keyword>
<evidence type="ECO:0000256" key="1">
    <source>
        <dbReference type="ARBA" id="ARBA00003800"/>
    </source>
</evidence>
<dbReference type="InterPro" id="IPR029752">
    <property type="entry name" value="D-isomer_DH_CS1"/>
</dbReference>
<evidence type="ECO:0000256" key="7">
    <source>
        <dbReference type="ARBA" id="ARBA00023027"/>
    </source>
</evidence>
<name>A0A859FFP5_9BACI</name>
<keyword evidence="7 11" id="KW-0520">NAD</keyword>
<dbReference type="InterPro" id="IPR002912">
    <property type="entry name" value="ACT_dom"/>
</dbReference>
<gene>
    <name evidence="13" type="ORF">FLK61_30540</name>
</gene>
<dbReference type="GO" id="GO:0051287">
    <property type="term" value="F:NAD binding"/>
    <property type="evidence" value="ECO:0007669"/>
    <property type="project" value="UniProtKB-UniRule"/>
</dbReference>
<dbReference type="EMBL" id="CP041372">
    <property type="protein sequence ID" value="QKS71056.1"/>
    <property type="molecule type" value="Genomic_DNA"/>
</dbReference>
<dbReference type="InterPro" id="IPR029009">
    <property type="entry name" value="ASB_dom_sf"/>
</dbReference>
<dbReference type="GO" id="GO:0004617">
    <property type="term" value="F:phosphoglycerate dehydrogenase activity"/>
    <property type="evidence" value="ECO:0007669"/>
    <property type="project" value="UniProtKB-UniRule"/>
</dbReference>
<evidence type="ECO:0000256" key="10">
    <source>
        <dbReference type="ARBA" id="ARBA00048731"/>
    </source>
</evidence>
<comment type="catalytic activity">
    <reaction evidence="9">
        <text>(R)-2-hydroxyglutarate + NAD(+) = 2-oxoglutarate + NADH + H(+)</text>
        <dbReference type="Rhea" id="RHEA:49612"/>
        <dbReference type="ChEBI" id="CHEBI:15378"/>
        <dbReference type="ChEBI" id="CHEBI:15801"/>
        <dbReference type="ChEBI" id="CHEBI:16810"/>
        <dbReference type="ChEBI" id="CHEBI:57540"/>
        <dbReference type="ChEBI" id="CHEBI:57945"/>
        <dbReference type="EC" id="1.1.1.399"/>
    </reaction>
</comment>
<evidence type="ECO:0000313" key="13">
    <source>
        <dbReference type="EMBL" id="QKS71056.1"/>
    </source>
</evidence>
<evidence type="ECO:0000256" key="9">
    <source>
        <dbReference type="ARBA" id="ARBA00048126"/>
    </source>
</evidence>
<dbReference type="KEGG" id="psua:FLK61_30540"/>